<evidence type="ECO:0000256" key="1">
    <source>
        <dbReference type="ARBA" id="ARBA00022529"/>
    </source>
</evidence>
<reference evidence="4" key="2">
    <citation type="submission" date="2023-07" db="EMBL/GenBank/DDBJ databases">
        <title>Genome mining of underrepresented organisms for secondary metabolites.</title>
        <authorList>
            <person name="D'Agostino P.M."/>
        </authorList>
    </citation>
    <scope>NUCLEOTIDE SEQUENCE [LARGE SCALE GENOMIC DNA]</scope>
    <source>
        <strain evidence="4">WS4403</strain>
    </source>
</reference>
<name>A0ABS4PAD3_9GAMM</name>
<dbReference type="InterPro" id="IPR023347">
    <property type="entry name" value="Lysozyme_dom_sf"/>
</dbReference>
<evidence type="ECO:0000256" key="2">
    <source>
        <dbReference type="ARBA" id="ARBA00022638"/>
    </source>
</evidence>
<sequence>MVGEISHQHQIRLFEVVYPQKAQETEISYHKNNKGRDGAIPWDSLDSKIRDVMVDIYYQEFNDATNLCKAAMQNSRIELIEYIKNNARLMKFESTRKRIPYLNG</sequence>
<dbReference type="EMBL" id="JAGGMQ010000001">
    <property type="protein sequence ID" value="MBP2169611.1"/>
    <property type="molecule type" value="Genomic_DNA"/>
</dbReference>
<dbReference type="Proteomes" id="UP001195624">
    <property type="component" value="Unassembled WGS sequence"/>
</dbReference>
<accession>A0ABS4PAD3</accession>
<proteinExistence type="predicted"/>
<keyword evidence="2" id="KW-0081">Bacteriolytic enzyme</keyword>
<dbReference type="Gene3D" id="1.10.530.40">
    <property type="match status" value="1"/>
</dbReference>
<dbReference type="RefSeq" id="WP_017800996.1">
    <property type="nucleotide sequence ID" value="NZ_JAGGMQ010000001.1"/>
</dbReference>
<evidence type="ECO:0000313" key="4">
    <source>
        <dbReference type="Proteomes" id="UP001195624"/>
    </source>
</evidence>
<organism evidence="3 4">
    <name type="scientific">Winslowiella toletana</name>
    <dbReference type="NCBI Taxonomy" id="92490"/>
    <lineage>
        <taxon>Bacteria</taxon>
        <taxon>Pseudomonadati</taxon>
        <taxon>Pseudomonadota</taxon>
        <taxon>Gammaproteobacteria</taxon>
        <taxon>Enterobacterales</taxon>
        <taxon>Erwiniaceae</taxon>
        <taxon>Winslowiella</taxon>
    </lineage>
</organism>
<comment type="caution">
    <text evidence="3">The sequence shown here is derived from an EMBL/GenBank/DDBJ whole genome shotgun (WGS) entry which is preliminary data.</text>
</comment>
<gene>
    <name evidence="3" type="ORF">J2125_002803</name>
</gene>
<reference evidence="3 4" key="1">
    <citation type="submission" date="2021-03" db="EMBL/GenBank/DDBJ databases">
        <authorList>
            <person name="D'Agostino P."/>
            <person name="Huntemann M."/>
            <person name="Clum A."/>
            <person name="Spunde A."/>
            <person name="Palaniappan K."/>
            <person name="Ritter S."/>
            <person name="Mikhailova N."/>
            <person name="Chen I.-M."/>
            <person name="Stamatis D."/>
            <person name="Reddy T."/>
            <person name="O'Malley R."/>
            <person name="Daum C."/>
            <person name="Shapiro N."/>
            <person name="Ivanova N."/>
            <person name="Kyrpides N."/>
            <person name="Woyke T."/>
        </authorList>
    </citation>
    <scope>NUCLEOTIDE SEQUENCE [LARGE SCALE GENOMIC DNA]</scope>
    <source>
        <strain evidence="3 4">WS4403</strain>
    </source>
</reference>
<keyword evidence="1" id="KW-0929">Antimicrobial</keyword>
<keyword evidence="4" id="KW-1185">Reference proteome</keyword>
<protein>
    <submittedName>
        <fullName evidence="3">Uncharacterized protein</fullName>
    </submittedName>
</protein>
<evidence type="ECO:0000313" key="3">
    <source>
        <dbReference type="EMBL" id="MBP2169611.1"/>
    </source>
</evidence>